<organism evidence="1">
    <name type="scientific">Medicago truncatula</name>
    <name type="common">Barrel medic</name>
    <name type="synonym">Medicago tribuloides</name>
    <dbReference type="NCBI Taxonomy" id="3880"/>
    <lineage>
        <taxon>Eukaryota</taxon>
        <taxon>Viridiplantae</taxon>
        <taxon>Streptophyta</taxon>
        <taxon>Embryophyta</taxon>
        <taxon>Tracheophyta</taxon>
        <taxon>Spermatophyta</taxon>
        <taxon>Magnoliopsida</taxon>
        <taxon>eudicotyledons</taxon>
        <taxon>Gunneridae</taxon>
        <taxon>Pentapetalae</taxon>
        <taxon>rosids</taxon>
        <taxon>fabids</taxon>
        <taxon>Fabales</taxon>
        <taxon>Fabaceae</taxon>
        <taxon>Papilionoideae</taxon>
        <taxon>50 kb inversion clade</taxon>
        <taxon>NPAAA clade</taxon>
        <taxon>Hologalegina</taxon>
        <taxon>IRL clade</taxon>
        <taxon>Trifolieae</taxon>
        <taxon>Medicago</taxon>
    </lineage>
</organism>
<dbReference type="EMBL" id="AC150269">
    <property type="protein sequence ID" value="ABN06070.1"/>
    <property type="molecule type" value="Genomic_DNA"/>
</dbReference>
<evidence type="ECO:0000313" key="1">
    <source>
        <dbReference type="EMBL" id="ABN06070.1"/>
    </source>
</evidence>
<proteinExistence type="predicted"/>
<gene>
    <name evidence="1" type="ORF">MtrDRAFT_AC150269g6v2</name>
</gene>
<sequence length="77" mass="8853">QQIREAYTRCHGNISAPKTFGSIGFKSFKDFNMAMVGKKTRKLVSNLNSLIIQLFRAKYFPQFNYYGADIGHNPNYV</sequence>
<reference evidence="1" key="1">
    <citation type="submission" date="2005-04" db="EMBL/GenBank/DDBJ databases">
        <authorList>
            <person name="Town C.D."/>
        </authorList>
    </citation>
    <scope>NUCLEOTIDE SEQUENCE</scope>
</reference>
<protein>
    <submittedName>
        <fullName evidence="1">Uncharacterized protein</fullName>
    </submittedName>
</protein>
<feature type="non-terminal residue" evidence="1">
    <location>
        <position position="1"/>
    </location>
</feature>
<name>A2Q2D3_MEDTR</name>
<dbReference type="AlphaFoldDB" id="A2Q2D3"/>
<accession>A2Q2D3</accession>
<reference evidence="1" key="2">
    <citation type="submission" date="2007-03" db="EMBL/GenBank/DDBJ databases">
        <authorList>
            <consortium name="The International Medicago Genome Annotation Group"/>
        </authorList>
    </citation>
    <scope>NUCLEOTIDE SEQUENCE</scope>
</reference>